<accession>A0A939G3C9</accession>
<dbReference type="Proteomes" id="UP000664795">
    <property type="component" value="Unassembled WGS sequence"/>
</dbReference>
<dbReference type="EMBL" id="JAFMYU010000002">
    <property type="protein sequence ID" value="MBO0929864.1"/>
    <property type="molecule type" value="Genomic_DNA"/>
</dbReference>
<feature type="signal peptide" evidence="1">
    <location>
        <begin position="1"/>
        <end position="19"/>
    </location>
</feature>
<feature type="chain" id="PRO_5038026973" evidence="1">
    <location>
        <begin position="20"/>
        <end position="424"/>
    </location>
</feature>
<reference evidence="2 3" key="1">
    <citation type="submission" date="2021-03" db="EMBL/GenBank/DDBJ databases">
        <title>Fibrella sp. HMF5036 genome sequencing and assembly.</title>
        <authorList>
            <person name="Kang H."/>
            <person name="Kim H."/>
            <person name="Bae S."/>
            <person name="Joh K."/>
        </authorList>
    </citation>
    <scope>NUCLEOTIDE SEQUENCE [LARGE SCALE GENOMIC DNA]</scope>
    <source>
        <strain evidence="2 3">HMF5036</strain>
    </source>
</reference>
<dbReference type="AlphaFoldDB" id="A0A939G3C9"/>
<dbReference type="InterPro" id="IPR015943">
    <property type="entry name" value="WD40/YVTN_repeat-like_dom_sf"/>
</dbReference>
<dbReference type="Gene3D" id="2.130.10.10">
    <property type="entry name" value="YVTN repeat-like/Quinoprotein amine dehydrogenase"/>
    <property type="match status" value="2"/>
</dbReference>
<proteinExistence type="predicted"/>
<evidence type="ECO:0000256" key="1">
    <source>
        <dbReference type="SAM" id="SignalP"/>
    </source>
</evidence>
<dbReference type="RefSeq" id="WP_207333836.1">
    <property type="nucleotide sequence ID" value="NZ_JAFMYU010000002.1"/>
</dbReference>
<name>A0A939G3C9_9BACT</name>
<gene>
    <name evidence="2" type="ORF">J2I48_02615</name>
</gene>
<keyword evidence="3" id="KW-1185">Reference proteome</keyword>
<evidence type="ECO:0000313" key="3">
    <source>
        <dbReference type="Proteomes" id="UP000664795"/>
    </source>
</evidence>
<keyword evidence="1" id="KW-0732">Signal</keyword>
<dbReference type="SUPFAM" id="SSF51004">
    <property type="entry name" value="C-terminal (heme d1) domain of cytochrome cd1-nitrite reductase"/>
    <property type="match status" value="1"/>
</dbReference>
<protein>
    <submittedName>
        <fullName evidence="2">WD40 repeat domain-containing protein</fullName>
    </submittedName>
</protein>
<comment type="caution">
    <text evidence="2">The sequence shown here is derived from an EMBL/GenBank/DDBJ whole genome shotgun (WGS) entry which is preliminary data.</text>
</comment>
<evidence type="ECO:0000313" key="2">
    <source>
        <dbReference type="EMBL" id="MBO0929864.1"/>
    </source>
</evidence>
<organism evidence="2 3">
    <name type="scientific">Fibrella aquatilis</name>
    <dbReference type="NCBI Taxonomy" id="2817059"/>
    <lineage>
        <taxon>Bacteria</taxon>
        <taxon>Pseudomonadati</taxon>
        <taxon>Bacteroidota</taxon>
        <taxon>Cytophagia</taxon>
        <taxon>Cytophagales</taxon>
        <taxon>Spirosomataceae</taxon>
        <taxon>Fibrella</taxon>
    </lineage>
</organism>
<sequence length="424" mass="43749">MKKSTFLAVWLMLSGTAFAQSPITFNAKGLVAISDADLSASAMIDGNRYTTPGTRDQLTYVMFPLNRNGQSIGTANLSNSMALTDKVLAINNNGRLGFVIEGRGQLSDSLGTIKGMADFPVTNTMFILDMSNPQKPAVKYKFPTGTGGLSAVTIAPNGTSLILASSEAGKELKLIDIDATGKPTRVLTAASPVAGVGITDVTFHPGGQFAAYTTAAGEVGLMKYVIDEKSKKPYVVAHGKAVKVGAMPGSGKFTADGKYYVIADGKKAPGAGGAGAGEVFVLQFSTEDTPADAKIVSQIATGESPEAVAISPDGSAVAVVSAGQSYQPFTNAAAGKSEVALFGLKDGKLTAGGKATIEGIAPQAVEFDRTGDNLAVGVAEYLDYGIRTGGIEFYKVTKGDQPSLTKQPGRISVTRGVHAMRVVN</sequence>
<dbReference type="InterPro" id="IPR011048">
    <property type="entry name" value="Haem_d1_sf"/>
</dbReference>